<protein>
    <submittedName>
        <fullName evidence="2">Uncharacterized protein</fullName>
    </submittedName>
</protein>
<gene>
    <name evidence="2" type="ORF">OsJ_24096</name>
</gene>
<reference evidence="2" key="2">
    <citation type="submission" date="2008-12" db="EMBL/GenBank/DDBJ databases">
        <title>Improved gene annotation of the rice (Oryza sativa) genomes.</title>
        <authorList>
            <person name="Wang J."/>
            <person name="Li R."/>
            <person name="Fan W."/>
            <person name="Huang Q."/>
            <person name="Zhang J."/>
            <person name="Zhou Y."/>
            <person name="Hu Y."/>
            <person name="Zi S."/>
            <person name="Li J."/>
            <person name="Ni P."/>
            <person name="Zheng H."/>
            <person name="Zhang Y."/>
            <person name="Zhao M."/>
            <person name="Hao Q."/>
            <person name="McDermott J."/>
            <person name="Samudrala R."/>
            <person name="Kristiansen K."/>
            <person name="Wong G.K.-S."/>
        </authorList>
    </citation>
    <scope>NUCLEOTIDE SEQUENCE</scope>
</reference>
<feature type="compositionally biased region" description="Gly residues" evidence="1">
    <location>
        <begin position="125"/>
        <end position="137"/>
    </location>
</feature>
<name>A3BJC8_ORYSJ</name>
<reference evidence="2" key="1">
    <citation type="journal article" date="2005" name="PLoS Biol.">
        <title>The genomes of Oryza sativa: a history of duplications.</title>
        <authorList>
            <person name="Yu J."/>
            <person name="Wang J."/>
            <person name="Lin W."/>
            <person name="Li S."/>
            <person name="Li H."/>
            <person name="Zhou J."/>
            <person name="Ni P."/>
            <person name="Dong W."/>
            <person name="Hu S."/>
            <person name="Zeng C."/>
            <person name="Zhang J."/>
            <person name="Zhang Y."/>
            <person name="Li R."/>
            <person name="Xu Z."/>
            <person name="Li S."/>
            <person name="Li X."/>
            <person name="Zheng H."/>
            <person name="Cong L."/>
            <person name="Lin L."/>
            <person name="Yin J."/>
            <person name="Geng J."/>
            <person name="Li G."/>
            <person name="Shi J."/>
            <person name="Liu J."/>
            <person name="Lv H."/>
            <person name="Li J."/>
            <person name="Wang J."/>
            <person name="Deng Y."/>
            <person name="Ran L."/>
            <person name="Shi X."/>
            <person name="Wang X."/>
            <person name="Wu Q."/>
            <person name="Li C."/>
            <person name="Ren X."/>
            <person name="Wang J."/>
            <person name="Wang X."/>
            <person name="Li D."/>
            <person name="Liu D."/>
            <person name="Zhang X."/>
            <person name="Ji Z."/>
            <person name="Zhao W."/>
            <person name="Sun Y."/>
            <person name="Zhang Z."/>
            <person name="Bao J."/>
            <person name="Han Y."/>
            <person name="Dong L."/>
            <person name="Ji J."/>
            <person name="Chen P."/>
            <person name="Wu S."/>
            <person name="Liu J."/>
            <person name="Xiao Y."/>
            <person name="Bu D."/>
            <person name="Tan J."/>
            <person name="Yang L."/>
            <person name="Ye C."/>
            <person name="Zhang J."/>
            <person name="Xu J."/>
            <person name="Zhou Y."/>
            <person name="Yu Y."/>
            <person name="Zhang B."/>
            <person name="Zhuang S."/>
            <person name="Wei H."/>
            <person name="Liu B."/>
            <person name="Lei M."/>
            <person name="Yu H."/>
            <person name="Li Y."/>
            <person name="Xu H."/>
            <person name="Wei S."/>
            <person name="He X."/>
            <person name="Fang L."/>
            <person name="Zhang Z."/>
            <person name="Zhang Y."/>
            <person name="Huang X."/>
            <person name="Su Z."/>
            <person name="Tong W."/>
            <person name="Li J."/>
            <person name="Tong Z."/>
            <person name="Li S."/>
            <person name="Ye J."/>
            <person name="Wang L."/>
            <person name="Fang L."/>
            <person name="Lei T."/>
            <person name="Chen C."/>
            <person name="Chen H."/>
            <person name="Xu Z."/>
            <person name="Li H."/>
            <person name="Huang H."/>
            <person name="Zhang F."/>
            <person name="Xu H."/>
            <person name="Li N."/>
            <person name="Zhao C."/>
            <person name="Li S."/>
            <person name="Dong L."/>
            <person name="Huang Y."/>
            <person name="Li L."/>
            <person name="Xi Y."/>
            <person name="Qi Q."/>
            <person name="Li W."/>
            <person name="Zhang B."/>
            <person name="Hu W."/>
            <person name="Zhang Y."/>
            <person name="Tian X."/>
            <person name="Jiao Y."/>
            <person name="Liang X."/>
            <person name="Jin J."/>
            <person name="Gao L."/>
            <person name="Zheng W."/>
            <person name="Hao B."/>
            <person name="Liu S."/>
            <person name="Wang W."/>
            <person name="Yuan L."/>
            <person name="Cao M."/>
            <person name="McDermott J."/>
            <person name="Samudrala R."/>
            <person name="Wang J."/>
            <person name="Wong G.K."/>
            <person name="Yang H."/>
        </authorList>
    </citation>
    <scope>NUCLEOTIDE SEQUENCE [LARGE SCALE GENOMIC DNA]</scope>
</reference>
<dbReference type="EMBL" id="CM000144">
    <property type="protein sequence ID" value="EAZ39667.1"/>
    <property type="molecule type" value="Genomic_DNA"/>
</dbReference>
<organism evidence="2">
    <name type="scientific">Oryza sativa subsp. japonica</name>
    <name type="common">Rice</name>
    <dbReference type="NCBI Taxonomy" id="39947"/>
    <lineage>
        <taxon>Eukaryota</taxon>
        <taxon>Viridiplantae</taxon>
        <taxon>Streptophyta</taxon>
        <taxon>Embryophyta</taxon>
        <taxon>Tracheophyta</taxon>
        <taxon>Spermatophyta</taxon>
        <taxon>Magnoliopsida</taxon>
        <taxon>Liliopsida</taxon>
        <taxon>Poales</taxon>
        <taxon>Poaceae</taxon>
        <taxon>BOP clade</taxon>
        <taxon>Oryzoideae</taxon>
        <taxon>Oryzeae</taxon>
        <taxon>Oryzinae</taxon>
        <taxon>Oryza</taxon>
        <taxon>Oryza sativa</taxon>
    </lineage>
</organism>
<accession>A3BJC8</accession>
<evidence type="ECO:0000256" key="1">
    <source>
        <dbReference type="SAM" id="MobiDB-lite"/>
    </source>
</evidence>
<proteinExistence type="predicted"/>
<sequence length="177" mass="18022">MASVDIERASTLPTWMRIDISPLPPLCRAPLVAIASFVRGGQGTSDFTRATAAATHDDAGPIDAASAAVAAAMKRRRIRGNGCGGKVNAARSEFGGGRSATPVDPAAGQVKVLPSAGERQEGGRGARGGCTDGGGGWRLKGWTDGGAAISGGKEEAWKETKILCPVTTRARDLPPTA</sequence>
<feature type="region of interest" description="Disordered" evidence="1">
    <location>
        <begin position="117"/>
        <end position="137"/>
    </location>
</feature>
<dbReference type="Proteomes" id="UP000007752">
    <property type="component" value="Chromosome 7"/>
</dbReference>
<dbReference type="AlphaFoldDB" id="A3BJC8"/>
<evidence type="ECO:0000313" key="2">
    <source>
        <dbReference type="EMBL" id="EAZ39667.1"/>
    </source>
</evidence>